<sequence>MTYVTAMPQLMAAAAQDMAGIQAAIGAANAAAADTITGVAAAAADEVSAAAAALFRSYAGEYQAVIAQAAAFHDAFTGALAAAGSAYASAEATNAAAVSTALSAMAAPAAEAKDVTLAMGGSGNPTPPRTYVDAVVSKYVTPNFPAFTVANARALFTPEGFYPLTGIKDLTPDVSVARGVTILTDAIREQLNAGNNVAVLGFSQSSVISSLVMHGLDPSGTPSSLPISFVLLGDPMNPNGGILERFAGLTFPSLGQTFYGATPANSFPTKIYTIEYDGFADFPRYPINLLADLNAMAGIYYVHGTYADLTPQQIATAIPLHTEGPTLTTYYMIPNPHLPLVQPLRAVPFVGNPLADLIEPDLRVLVNIGFGDPAFGYSTSAANVPTPFGIFPPVDAGAVLGALAAGTQQGITAFVNDISATTFPPLPDLSSITLPPPPSPVGLVDTLATVASTAYETLLPTADIATTLVISLPVYDLNLFVEALSRVASGDPLGLISAIANPIAANTGLLAFGAGIEVFVLVNAAQSILDQLTSL</sequence>
<dbReference type="Pfam" id="PF00934">
    <property type="entry name" value="PE"/>
    <property type="match status" value="1"/>
</dbReference>
<accession>A0A1W9ZEK8</accession>
<proteinExistence type="predicted"/>
<dbReference type="Gene3D" id="3.40.50.1820">
    <property type="entry name" value="alpha/beta hydrolase"/>
    <property type="match status" value="1"/>
</dbReference>
<feature type="domain" description="PE-PPE" evidence="2">
    <location>
        <begin position="150"/>
        <end position="370"/>
    </location>
</feature>
<dbReference type="InterPro" id="IPR013228">
    <property type="entry name" value="PE-PPE_C"/>
</dbReference>
<organism evidence="3 4">
    <name type="scientific">Mycobacterium angelicum</name>
    <dbReference type="NCBI Taxonomy" id="470074"/>
    <lineage>
        <taxon>Bacteria</taxon>
        <taxon>Bacillati</taxon>
        <taxon>Actinomycetota</taxon>
        <taxon>Actinomycetes</taxon>
        <taxon>Mycobacteriales</taxon>
        <taxon>Mycobacteriaceae</taxon>
        <taxon>Mycobacterium</taxon>
    </lineage>
</organism>
<evidence type="ECO:0008006" key="5">
    <source>
        <dbReference type="Google" id="ProtNLM"/>
    </source>
</evidence>
<name>A0A1W9ZEK8_MYCAN</name>
<feature type="domain" description="PE" evidence="1">
    <location>
        <begin position="4"/>
        <end position="94"/>
    </location>
</feature>
<dbReference type="OrthoDB" id="4568361at2"/>
<keyword evidence="4" id="KW-1185">Reference proteome</keyword>
<dbReference type="AlphaFoldDB" id="A0A1W9ZEK8"/>
<dbReference type="InterPro" id="IPR038332">
    <property type="entry name" value="PPE_sf"/>
</dbReference>
<protein>
    <recommendedName>
        <fullName evidence="5">PE family protein</fullName>
    </recommendedName>
</protein>
<dbReference type="Gene3D" id="1.10.287.850">
    <property type="entry name" value="HP0062-like domain"/>
    <property type="match status" value="1"/>
</dbReference>
<evidence type="ECO:0000259" key="1">
    <source>
        <dbReference type="Pfam" id="PF00934"/>
    </source>
</evidence>
<evidence type="ECO:0000259" key="2">
    <source>
        <dbReference type="Pfam" id="PF08237"/>
    </source>
</evidence>
<reference evidence="3 4" key="1">
    <citation type="submission" date="2017-02" db="EMBL/GenBank/DDBJ databases">
        <title>The new phylogeny of genus Mycobacterium.</title>
        <authorList>
            <person name="Tortoli E."/>
            <person name="Trovato A."/>
            <person name="Cirillo D.M."/>
        </authorList>
    </citation>
    <scope>NUCLEOTIDE SEQUENCE [LARGE SCALE GENOMIC DNA]</scope>
    <source>
        <strain evidence="3 4">DSM 45057</strain>
    </source>
</reference>
<dbReference type="SUPFAM" id="SSF53474">
    <property type="entry name" value="alpha/beta-Hydrolases"/>
    <property type="match status" value="1"/>
</dbReference>
<dbReference type="SUPFAM" id="SSF140459">
    <property type="entry name" value="PE/PPE dimer-like"/>
    <property type="match status" value="1"/>
</dbReference>
<comment type="caution">
    <text evidence="3">The sequence shown here is derived from an EMBL/GenBank/DDBJ whole genome shotgun (WGS) entry which is preliminary data.</text>
</comment>
<dbReference type="Pfam" id="PF08237">
    <property type="entry name" value="PE-PPE"/>
    <property type="match status" value="1"/>
</dbReference>
<dbReference type="Proteomes" id="UP000192284">
    <property type="component" value="Unassembled WGS sequence"/>
</dbReference>
<dbReference type="RefSeq" id="WP_083115723.1">
    <property type="nucleotide sequence ID" value="NZ_JACKTS010000014.1"/>
</dbReference>
<dbReference type="InterPro" id="IPR000084">
    <property type="entry name" value="PE-PGRS_N"/>
</dbReference>
<evidence type="ECO:0000313" key="3">
    <source>
        <dbReference type="EMBL" id="ORA13469.1"/>
    </source>
</evidence>
<dbReference type="EMBL" id="MVHE01000063">
    <property type="protein sequence ID" value="ORA13469.1"/>
    <property type="molecule type" value="Genomic_DNA"/>
</dbReference>
<dbReference type="InterPro" id="IPR029058">
    <property type="entry name" value="AB_hydrolase_fold"/>
</dbReference>
<gene>
    <name evidence="3" type="ORF">BST12_23890</name>
</gene>
<evidence type="ECO:0000313" key="4">
    <source>
        <dbReference type="Proteomes" id="UP000192284"/>
    </source>
</evidence>